<dbReference type="PANTHER" id="PTHR43289:SF6">
    <property type="entry name" value="SERINE_THREONINE-PROTEIN KINASE NEKL-3"/>
    <property type="match status" value="1"/>
</dbReference>
<keyword evidence="2" id="KW-0547">Nucleotide-binding</keyword>
<accession>A0A480AKP9</accession>
<dbReference type="SMART" id="SM00220">
    <property type="entry name" value="S_TKc"/>
    <property type="match status" value="1"/>
</dbReference>
<dbReference type="Pfam" id="PF00069">
    <property type="entry name" value="Pkinase"/>
    <property type="match status" value="1"/>
</dbReference>
<evidence type="ECO:0000259" key="6">
    <source>
        <dbReference type="PROSITE" id="PS50104"/>
    </source>
</evidence>
<dbReference type="InterPro" id="IPR011009">
    <property type="entry name" value="Kinase-like_dom_sf"/>
</dbReference>
<evidence type="ECO:0000256" key="1">
    <source>
        <dbReference type="ARBA" id="ARBA00022679"/>
    </source>
</evidence>
<feature type="domain" description="Protein kinase" evidence="5">
    <location>
        <begin position="180"/>
        <end position="464"/>
    </location>
</feature>
<dbReference type="SUPFAM" id="SSF56112">
    <property type="entry name" value="Protein kinase-like (PK-like)"/>
    <property type="match status" value="1"/>
</dbReference>
<dbReference type="InterPro" id="IPR000157">
    <property type="entry name" value="TIR_dom"/>
</dbReference>
<feature type="domain" description="TIR" evidence="6">
    <location>
        <begin position="5"/>
        <end position="132"/>
    </location>
</feature>
<keyword evidence="3" id="KW-0418">Kinase</keyword>
<name>A0A480AKP9_9BURK</name>
<gene>
    <name evidence="7" type="ORF">AQPW35_12650</name>
</gene>
<sequence>MTPSNKPIYFVSYAHEDRDWRTLLFERSIGTTVGDCLVWSDDQLRGGDHWRDEIRQQLGRCSVAVLLVSPHFLASSFIAQDELPEILARAALPAGDARRLRVVAIPVGDGQQALAASTDPQHRRLAELQYALATHPGLPARPRDCQPATLEAVRQLVQHELQAAVDPLGADLQQRLARRFTGLQWLGEGSRAQVYQARDTQLNRTVAIKALRDLRQREAFRGDVLAALRTSGEPSFVMVYDAEFGASSSWCVVQHVQGQSLRSLLRAWAQPGASQPDADQLRQLFIKLARALERAHCLGLRYGNLKPSNIMVDAQFEPFILPAGRQPQPGQVAQDLPELLARVALAQQAGAPADDAAAEDLAYLVPEQAVGLEQADDGELADQYMLGLLAWEMATGALPQRLTNPRRLAEDGLDAFAPLPPVRSRRRLFPERFDTLLQTMAQADPAARLQPDPARRGSAMAAVLAEPDLHDDLSLVLVRDSWRRCTRAADFDSRFFSEFYARLVQRKRAAAKLLARIQGPDRWQRQHRMLKQAVSLLIAFSQRQADRDEPTLLSHVAASHAGMPAGLYAPFGELLVDMVCGHADADPAQSIAACDPVCQHRDTARRLRGHWQRVLAPGIDYLTRAELLRDAEMTASLRAREGVDLYLDLGARAPGGPVNRP</sequence>
<dbReference type="SUPFAM" id="SSF52200">
    <property type="entry name" value="Toll/Interleukin receptor TIR domain"/>
    <property type="match status" value="1"/>
</dbReference>
<evidence type="ECO:0000313" key="8">
    <source>
        <dbReference type="Proteomes" id="UP000301751"/>
    </source>
</evidence>
<dbReference type="EMBL" id="BJCL01000002">
    <property type="protein sequence ID" value="GCL62184.1"/>
    <property type="molecule type" value="Genomic_DNA"/>
</dbReference>
<dbReference type="RefSeq" id="WP_162520706.1">
    <property type="nucleotide sequence ID" value="NZ_BJCL01000002.1"/>
</dbReference>
<keyword evidence="1" id="KW-0808">Transferase</keyword>
<dbReference type="PROSITE" id="PS50104">
    <property type="entry name" value="TIR"/>
    <property type="match status" value="1"/>
</dbReference>
<dbReference type="GO" id="GO:0007165">
    <property type="term" value="P:signal transduction"/>
    <property type="evidence" value="ECO:0007669"/>
    <property type="project" value="InterPro"/>
</dbReference>
<dbReference type="Gene3D" id="3.40.50.10140">
    <property type="entry name" value="Toll/interleukin-1 receptor homology (TIR) domain"/>
    <property type="match status" value="1"/>
</dbReference>
<organism evidence="7 8">
    <name type="scientific">Pseudaquabacterium pictum</name>
    <dbReference type="NCBI Taxonomy" id="2315236"/>
    <lineage>
        <taxon>Bacteria</taxon>
        <taxon>Pseudomonadati</taxon>
        <taxon>Pseudomonadota</taxon>
        <taxon>Betaproteobacteria</taxon>
        <taxon>Burkholderiales</taxon>
        <taxon>Sphaerotilaceae</taxon>
        <taxon>Pseudaquabacterium</taxon>
    </lineage>
</organism>
<dbReference type="GO" id="GO:0019825">
    <property type="term" value="F:oxygen binding"/>
    <property type="evidence" value="ECO:0007669"/>
    <property type="project" value="InterPro"/>
</dbReference>
<dbReference type="PROSITE" id="PS50011">
    <property type="entry name" value="PROTEIN_KINASE_DOM"/>
    <property type="match status" value="1"/>
</dbReference>
<protein>
    <submittedName>
        <fullName evidence="7">Uncharacterized protein</fullName>
    </submittedName>
</protein>
<proteinExistence type="predicted"/>
<evidence type="ECO:0000313" key="7">
    <source>
        <dbReference type="EMBL" id="GCL62184.1"/>
    </source>
</evidence>
<keyword evidence="4" id="KW-0067">ATP-binding</keyword>
<evidence type="ECO:0000259" key="5">
    <source>
        <dbReference type="PROSITE" id="PS50011"/>
    </source>
</evidence>
<comment type="caution">
    <text evidence="7">The sequence shown here is derived from an EMBL/GenBank/DDBJ whole genome shotgun (WGS) entry which is preliminary data.</text>
</comment>
<dbReference type="Proteomes" id="UP000301751">
    <property type="component" value="Unassembled WGS sequence"/>
</dbReference>
<dbReference type="Pfam" id="PF13676">
    <property type="entry name" value="TIR_2"/>
    <property type="match status" value="1"/>
</dbReference>
<reference evidence="8" key="1">
    <citation type="submission" date="2019-03" db="EMBL/GenBank/DDBJ databases">
        <title>Aquabacterium pictum sp.nov., the first bacteriochlorophyll a-containing freshwater bacterium in the genus Aquabacterium of the class Betaproteobacteria.</title>
        <authorList>
            <person name="Hirose S."/>
            <person name="Tank M."/>
            <person name="Hara E."/>
            <person name="Tamaki H."/>
            <person name="Takaichi S."/>
            <person name="Haruta S."/>
            <person name="Hanada S."/>
        </authorList>
    </citation>
    <scope>NUCLEOTIDE SEQUENCE [LARGE SCALE GENOMIC DNA]</scope>
    <source>
        <strain evidence="8">W35</strain>
    </source>
</reference>
<dbReference type="InterPro" id="IPR035897">
    <property type="entry name" value="Toll_tir_struct_dom_sf"/>
</dbReference>
<dbReference type="GO" id="GO:0004674">
    <property type="term" value="F:protein serine/threonine kinase activity"/>
    <property type="evidence" value="ECO:0007669"/>
    <property type="project" value="TreeGrafter"/>
</dbReference>
<dbReference type="Gene3D" id="3.30.200.20">
    <property type="entry name" value="Phosphorylase Kinase, domain 1"/>
    <property type="match status" value="1"/>
</dbReference>
<evidence type="ECO:0000256" key="3">
    <source>
        <dbReference type="ARBA" id="ARBA00022777"/>
    </source>
</evidence>
<dbReference type="InterPro" id="IPR000719">
    <property type="entry name" value="Prot_kinase_dom"/>
</dbReference>
<dbReference type="Gene3D" id="1.10.510.10">
    <property type="entry name" value="Transferase(Phosphotransferase) domain 1"/>
    <property type="match status" value="1"/>
</dbReference>
<dbReference type="GO" id="GO:0005524">
    <property type="term" value="F:ATP binding"/>
    <property type="evidence" value="ECO:0007669"/>
    <property type="project" value="UniProtKB-KW"/>
</dbReference>
<dbReference type="InterPro" id="IPR012292">
    <property type="entry name" value="Globin/Proto"/>
</dbReference>
<evidence type="ECO:0000256" key="2">
    <source>
        <dbReference type="ARBA" id="ARBA00022741"/>
    </source>
</evidence>
<dbReference type="PANTHER" id="PTHR43289">
    <property type="entry name" value="MITOGEN-ACTIVATED PROTEIN KINASE KINASE KINASE 20-RELATED"/>
    <property type="match status" value="1"/>
</dbReference>
<dbReference type="Gene3D" id="1.10.490.10">
    <property type="entry name" value="Globins"/>
    <property type="match status" value="1"/>
</dbReference>
<dbReference type="GO" id="GO:0020037">
    <property type="term" value="F:heme binding"/>
    <property type="evidence" value="ECO:0007669"/>
    <property type="project" value="InterPro"/>
</dbReference>
<keyword evidence="8" id="KW-1185">Reference proteome</keyword>
<dbReference type="AlphaFoldDB" id="A0A480AKP9"/>
<evidence type="ECO:0000256" key="4">
    <source>
        <dbReference type="ARBA" id="ARBA00022840"/>
    </source>
</evidence>